<dbReference type="InterPro" id="IPR052035">
    <property type="entry name" value="ZnF_BED_domain_contain"/>
</dbReference>
<accession>A0A9Q3C0Q4</accession>
<proteinExistence type="predicted"/>
<keyword evidence="2" id="KW-0479">Metal-binding</keyword>
<keyword evidence="4" id="KW-0862">Zinc</keyword>
<comment type="caution">
    <text evidence="8">The sequence shown here is derived from an EMBL/GenBank/DDBJ whole genome shotgun (WGS) entry which is preliminary data.</text>
</comment>
<keyword evidence="5" id="KW-0539">Nucleus</keyword>
<keyword evidence="3" id="KW-0863">Zinc-finger</keyword>
<organism evidence="8 9">
    <name type="scientific">Austropuccinia psidii MF-1</name>
    <dbReference type="NCBI Taxonomy" id="1389203"/>
    <lineage>
        <taxon>Eukaryota</taxon>
        <taxon>Fungi</taxon>
        <taxon>Dikarya</taxon>
        <taxon>Basidiomycota</taxon>
        <taxon>Pucciniomycotina</taxon>
        <taxon>Pucciniomycetes</taxon>
        <taxon>Pucciniales</taxon>
        <taxon>Sphaerophragmiaceae</taxon>
        <taxon>Austropuccinia</taxon>
    </lineage>
</organism>
<dbReference type="Pfam" id="PF05699">
    <property type="entry name" value="Dimer_Tnp_hAT"/>
    <property type="match status" value="1"/>
</dbReference>
<feature type="compositionally biased region" description="Low complexity" evidence="6">
    <location>
        <begin position="23"/>
        <end position="33"/>
    </location>
</feature>
<dbReference type="GO" id="GO:0046983">
    <property type="term" value="F:protein dimerization activity"/>
    <property type="evidence" value="ECO:0007669"/>
    <property type="project" value="InterPro"/>
</dbReference>
<keyword evidence="9" id="KW-1185">Reference proteome</keyword>
<dbReference type="InterPro" id="IPR012337">
    <property type="entry name" value="RNaseH-like_sf"/>
</dbReference>
<dbReference type="OrthoDB" id="2677917at2759"/>
<evidence type="ECO:0000256" key="5">
    <source>
        <dbReference type="ARBA" id="ARBA00023242"/>
    </source>
</evidence>
<evidence type="ECO:0000256" key="3">
    <source>
        <dbReference type="ARBA" id="ARBA00022771"/>
    </source>
</evidence>
<feature type="compositionally biased region" description="Polar residues" evidence="6">
    <location>
        <begin position="1"/>
        <end position="22"/>
    </location>
</feature>
<dbReference type="Proteomes" id="UP000765509">
    <property type="component" value="Unassembled WGS sequence"/>
</dbReference>
<feature type="domain" description="HAT C-terminal dimerisation" evidence="7">
    <location>
        <begin position="536"/>
        <end position="611"/>
    </location>
</feature>
<feature type="region of interest" description="Disordered" evidence="6">
    <location>
        <begin position="1"/>
        <end position="33"/>
    </location>
</feature>
<dbReference type="InterPro" id="IPR008906">
    <property type="entry name" value="HATC_C_dom"/>
</dbReference>
<dbReference type="AlphaFoldDB" id="A0A9Q3C0Q4"/>
<evidence type="ECO:0000256" key="1">
    <source>
        <dbReference type="ARBA" id="ARBA00004123"/>
    </source>
</evidence>
<dbReference type="SUPFAM" id="SSF53098">
    <property type="entry name" value="Ribonuclease H-like"/>
    <property type="match status" value="1"/>
</dbReference>
<dbReference type="GO" id="GO:0005634">
    <property type="term" value="C:nucleus"/>
    <property type="evidence" value="ECO:0007669"/>
    <property type="project" value="UniProtKB-SubCell"/>
</dbReference>
<evidence type="ECO:0000256" key="2">
    <source>
        <dbReference type="ARBA" id="ARBA00022723"/>
    </source>
</evidence>
<evidence type="ECO:0000313" key="9">
    <source>
        <dbReference type="Proteomes" id="UP000765509"/>
    </source>
</evidence>
<protein>
    <recommendedName>
        <fullName evidence="7">HAT C-terminal dimerisation domain-containing protein</fullName>
    </recommendedName>
</protein>
<evidence type="ECO:0000259" key="7">
    <source>
        <dbReference type="Pfam" id="PF05699"/>
    </source>
</evidence>
<evidence type="ECO:0000256" key="4">
    <source>
        <dbReference type="ARBA" id="ARBA00022833"/>
    </source>
</evidence>
<dbReference type="PANTHER" id="PTHR46481:SF10">
    <property type="entry name" value="ZINC FINGER BED DOMAIN-CONTAINING PROTEIN 39"/>
    <property type="match status" value="1"/>
</dbReference>
<evidence type="ECO:0000313" key="8">
    <source>
        <dbReference type="EMBL" id="MBW0474463.1"/>
    </source>
</evidence>
<evidence type="ECO:0000256" key="6">
    <source>
        <dbReference type="SAM" id="MobiDB-lite"/>
    </source>
</evidence>
<dbReference type="GO" id="GO:0008270">
    <property type="term" value="F:zinc ion binding"/>
    <property type="evidence" value="ECO:0007669"/>
    <property type="project" value="UniProtKB-KW"/>
</dbReference>
<gene>
    <name evidence="8" type="ORF">O181_014178</name>
</gene>
<reference evidence="8" key="1">
    <citation type="submission" date="2021-03" db="EMBL/GenBank/DDBJ databases">
        <title>Draft genome sequence of rust myrtle Austropuccinia psidii MF-1, a brazilian biotype.</title>
        <authorList>
            <person name="Quecine M.C."/>
            <person name="Pachon D.M.R."/>
            <person name="Bonatelli M.L."/>
            <person name="Correr F.H."/>
            <person name="Franceschini L.M."/>
            <person name="Leite T.F."/>
            <person name="Margarido G.R.A."/>
            <person name="Almeida C.A."/>
            <person name="Ferrarezi J.A."/>
            <person name="Labate C.A."/>
        </authorList>
    </citation>
    <scope>NUCLEOTIDE SEQUENCE</scope>
    <source>
        <strain evidence="8">MF-1</strain>
    </source>
</reference>
<dbReference type="EMBL" id="AVOT02003745">
    <property type="protein sequence ID" value="MBW0474463.1"/>
    <property type="molecule type" value="Genomic_DNA"/>
</dbReference>
<sequence>MSSATPSHLSSTTCLSTPSEFEQTTPTTQASSDATTTSKQSWVWLYFSEVNDQIVECNINSGTQKTMIDQFVQNSNSKKVLSLESLKTALVYFIADCDLPLSITESSSFRQLLELCNPSVLDILVRRTALTGHLSNVFYFHQEHIYKTIIKSSTFVSFTTDLWTSPNMKAFMAITAHFIYSDYKLKSVLLGLTKIEGDHSGISLANHFKIILHRYELEKNLICITTDNASANHYMAQEIERLIPSFSASNHAIGCMAHTIHLAARDGLNALAQSGPLPSDQEAGGNNSGPMAISNLVDELDRQNTRYNLIIDCLKGQTTKATTLLTNVCTRWNSTYNMLEQLLSLKDACIQFCSTDNMQAYRLTQLEWEKVSVMVNFLQPLYEATHIICGSAYPTINEMLPLYILLIKRIQQACDQYNVTPIKPAAMAMTCKLSNYLKQLFLKTPVICASILDPQFKLQFFTNHQTTLSRFGTSSAKLAAIFDEEARKHVTSENLNSDTTHSDNTVPVSIGMGLFDDMYSLASSEGRNFENKIQRFFAEPPEPKETDILLFWKSRGKIFPTLAHMAQKYLSIPATSAPSERVFSCGRKILTYQRASLSSMHVEQLACVKDWSRTFGPIYSHK</sequence>
<name>A0A9Q3C0Q4_9BASI</name>
<comment type="subcellular location">
    <subcellularLocation>
        <location evidence="1">Nucleus</location>
    </subcellularLocation>
</comment>
<dbReference type="PANTHER" id="PTHR46481">
    <property type="entry name" value="ZINC FINGER BED DOMAIN-CONTAINING PROTEIN 4"/>
    <property type="match status" value="1"/>
</dbReference>